<dbReference type="HAMAP" id="MF_00050">
    <property type="entry name" value="EF_Ts"/>
    <property type="match status" value="1"/>
</dbReference>
<dbReference type="GeneID" id="9681490"/>
<sequence>MYISQLRKKTGAPLMDIKKALTATGYNVKTALVELRKCGLAANRKKAGREATEGLVGVKISECNRFAAAVEINTETDFVSRSDIFQNLVKKVLAAVEMASVPKITRKSAGSVIELVPLEVLDRELSLMRSQLADQGKPTKLFEKILDGRMAKFYEETCLVKQKFVLNDKKTVAEWLEGADGSLGSLHVSAFVRINPDEVVVARLPDLD</sequence>
<evidence type="ECO:0000256" key="1">
    <source>
        <dbReference type="ARBA" id="ARBA00005532"/>
    </source>
</evidence>
<comment type="similarity">
    <text evidence="1 4">Belongs to the EF-Ts family.</text>
</comment>
<comment type="function">
    <text evidence="4">Associates with the EF-Tu.GDP complex and induces the exchange of GDP to GTP. It remains bound to the aminoacyl-tRNA.EF-Tu.GTP complex up to the GTP hydrolysis stage on the ribosome.</text>
</comment>
<dbReference type="GO" id="GO:0003746">
    <property type="term" value="F:translation elongation factor activity"/>
    <property type="evidence" value="ECO:0007669"/>
    <property type="project" value="UniProtKB-UniRule"/>
</dbReference>
<keyword evidence="2 4" id="KW-0251">Elongation factor</keyword>
<evidence type="ECO:0000256" key="3">
    <source>
        <dbReference type="ARBA" id="ARBA00022917"/>
    </source>
</evidence>
<dbReference type="PANTHER" id="PTHR11741">
    <property type="entry name" value="ELONGATION FACTOR TS"/>
    <property type="match status" value="1"/>
</dbReference>
<keyword evidence="4" id="KW-0496">Mitochondrion</keyword>
<reference evidence="6 7" key="1">
    <citation type="journal article" date="2009" name="Science">
        <title>Green evolution and dynamic adaptations revealed by genomes of the marine picoeukaryotes Micromonas.</title>
        <authorList>
            <person name="Worden A.Z."/>
            <person name="Lee J.H."/>
            <person name="Mock T."/>
            <person name="Rouze P."/>
            <person name="Simmons M.P."/>
            <person name="Aerts A.L."/>
            <person name="Allen A.E."/>
            <person name="Cuvelier M.L."/>
            <person name="Derelle E."/>
            <person name="Everett M.V."/>
            <person name="Foulon E."/>
            <person name="Grimwood J."/>
            <person name="Gundlach H."/>
            <person name="Henrissat B."/>
            <person name="Napoli C."/>
            <person name="McDonald S.M."/>
            <person name="Parker M.S."/>
            <person name="Rombauts S."/>
            <person name="Salamov A."/>
            <person name="Von Dassow P."/>
            <person name="Badger J.H."/>
            <person name="Coutinho P.M."/>
            <person name="Demir E."/>
            <person name="Dubchak I."/>
            <person name="Gentemann C."/>
            <person name="Eikrem W."/>
            <person name="Gready J.E."/>
            <person name="John U."/>
            <person name="Lanier W."/>
            <person name="Lindquist E.A."/>
            <person name="Lucas S."/>
            <person name="Mayer K.F."/>
            <person name="Moreau H."/>
            <person name="Not F."/>
            <person name="Otillar R."/>
            <person name="Panaud O."/>
            <person name="Pangilinan J."/>
            <person name="Paulsen I."/>
            <person name="Piegu B."/>
            <person name="Poliakov A."/>
            <person name="Robbens S."/>
            <person name="Schmutz J."/>
            <person name="Toulza E."/>
            <person name="Wyss T."/>
            <person name="Zelensky A."/>
            <person name="Zhou K."/>
            <person name="Armbrust E.V."/>
            <person name="Bhattacharya D."/>
            <person name="Goodenough U.W."/>
            <person name="Van de Peer Y."/>
            <person name="Grigoriev I.V."/>
        </authorList>
    </citation>
    <scope>NUCLEOTIDE SEQUENCE [LARGE SCALE GENOMIC DNA]</scope>
    <source>
        <strain evidence="6 7">CCMP1545</strain>
    </source>
</reference>
<dbReference type="GO" id="GO:0005739">
    <property type="term" value="C:mitochondrion"/>
    <property type="evidence" value="ECO:0007669"/>
    <property type="project" value="UniProtKB-SubCell"/>
</dbReference>
<dbReference type="InterPro" id="IPR001816">
    <property type="entry name" value="Transl_elong_EFTs/EF1B"/>
</dbReference>
<evidence type="ECO:0000256" key="2">
    <source>
        <dbReference type="ARBA" id="ARBA00022768"/>
    </source>
</evidence>
<evidence type="ECO:0000256" key="4">
    <source>
        <dbReference type="HAMAP-Rule" id="MF_03135"/>
    </source>
</evidence>
<dbReference type="OrthoDB" id="277235at2759"/>
<dbReference type="AlphaFoldDB" id="C1MKD6"/>
<dbReference type="Gene3D" id="3.30.479.20">
    <property type="entry name" value="Elongation factor Ts, dimerisation domain"/>
    <property type="match status" value="1"/>
</dbReference>
<keyword evidence="3 4" id="KW-0648">Protein biosynthesis</keyword>
<dbReference type="CDD" id="cd14275">
    <property type="entry name" value="UBA_EF-Ts"/>
    <property type="match status" value="1"/>
</dbReference>
<dbReference type="Gene3D" id="1.10.8.10">
    <property type="entry name" value="DNA helicase RuvA subunit, C-terminal domain"/>
    <property type="match status" value="1"/>
</dbReference>
<dbReference type="PANTHER" id="PTHR11741:SF0">
    <property type="entry name" value="ELONGATION FACTOR TS, MITOCHONDRIAL"/>
    <property type="match status" value="1"/>
</dbReference>
<feature type="domain" description="Translation elongation factor EFTs/EF1B dimerisation" evidence="5">
    <location>
        <begin position="67"/>
        <end position="101"/>
    </location>
</feature>
<evidence type="ECO:0000259" key="5">
    <source>
        <dbReference type="Pfam" id="PF00889"/>
    </source>
</evidence>
<dbReference type="InterPro" id="IPR009060">
    <property type="entry name" value="UBA-like_sf"/>
</dbReference>
<dbReference type="Pfam" id="PF00889">
    <property type="entry name" value="EF_TS"/>
    <property type="match status" value="2"/>
</dbReference>
<gene>
    <name evidence="4" type="primary">EFTS</name>
    <name evidence="6" type="ORF">MICPUCDRAFT_31409</name>
</gene>
<dbReference type="FunFam" id="1.10.8.10:FF:000001">
    <property type="entry name" value="Elongation factor Ts"/>
    <property type="match status" value="1"/>
</dbReference>
<dbReference type="EMBL" id="GG663736">
    <property type="protein sequence ID" value="EEH59354.1"/>
    <property type="molecule type" value="Genomic_DNA"/>
</dbReference>
<accession>C1MKD6</accession>
<proteinExistence type="inferred from homology"/>
<dbReference type="SUPFAM" id="SSF54713">
    <property type="entry name" value="Elongation factor Ts (EF-Ts), dimerisation domain"/>
    <property type="match status" value="1"/>
</dbReference>
<protein>
    <recommendedName>
        <fullName evidence="4">Elongation factor Ts, mitochondrial</fullName>
        <shortName evidence="4">EF-Ts</shortName>
        <shortName evidence="4">EF-TsMt</shortName>
    </recommendedName>
</protein>
<name>C1MKD6_MICPC</name>
<dbReference type="InterPro" id="IPR036402">
    <property type="entry name" value="EF-Ts_dimer_sf"/>
</dbReference>
<feature type="domain" description="Translation elongation factor EFTs/EF1B dimerisation" evidence="5">
    <location>
        <begin position="115"/>
        <end position="194"/>
    </location>
</feature>
<evidence type="ECO:0000313" key="7">
    <source>
        <dbReference type="Proteomes" id="UP000001876"/>
    </source>
</evidence>
<comment type="subcellular location">
    <subcellularLocation>
        <location evidence="4">Mitochondrion</location>
    </subcellularLocation>
</comment>
<dbReference type="Gene3D" id="1.10.286.20">
    <property type="match status" value="1"/>
</dbReference>
<dbReference type="Proteomes" id="UP000001876">
    <property type="component" value="Unassembled WGS sequence"/>
</dbReference>
<dbReference type="eggNOG" id="KOG1071">
    <property type="taxonomic scope" value="Eukaryota"/>
</dbReference>
<keyword evidence="7" id="KW-1185">Reference proteome</keyword>
<organism evidence="7">
    <name type="scientific">Micromonas pusilla (strain CCMP1545)</name>
    <name type="common">Picoplanktonic green alga</name>
    <dbReference type="NCBI Taxonomy" id="564608"/>
    <lineage>
        <taxon>Eukaryota</taxon>
        <taxon>Viridiplantae</taxon>
        <taxon>Chlorophyta</taxon>
        <taxon>Mamiellophyceae</taxon>
        <taxon>Mamiellales</taxon>
        <taxon>Mamiellaceae</taxon>
        <taxon>Micromonas</taxon>
    </lineage>
</organism>
<dbReference type="InterPro" id="IPR014039">
    <property type="entry name" value="Transl_elong_EFTs/EF1B_dimer"/>
</dbReference>
<dbReference type="KEGG" id="mpp:MICPUCDRAFT_31409"/>
<evidence type="ECO:0000313" key="6">
    <source>
        <dbReference type="EMBL" id="EEH59354.1"/>
    </source>
</evidence>
<dbReference type="STRING" id="564608.C1MKD6"/>
<dbReference type="SUPFAM" id="SSF46934">
    <property type="entry name" value="UBA-like"/>
    <property type="match status" value="1"/>
</dbReference>
<dbReference type="RefSeq" id="XP_003055978.1">
    <property type="nucleotide sequence ID" value="XM_003055932.1"/>
</dbReference>